<protein>
    <submittedName>
        <fullName evidence="2">Uncharacterized protein</fullName>
    </submittedName>
</protein>
<feature type="region of interest" description="Disordered" evidence="1">
    <location>
        <begin position="173"/>
        <end position="229"/>
    </location>
</feature>
<proteinExistence type="predicted"/>
<gene>
    <name evidence="2" type="ORF">K431DRAFT_117736</name>
</gene>
<dbReference type="OrthoDB" id="25896at2759"/>
<dbReference type="EMBL" id="MU003769">
    <property type="protein sequence ID" value="KAF2725052.1"/>
    <property type="molecule type" value="Genomic_DNA"/>
</dbReference>
<feature type="compositionally biased region" description="Basic and acidic residues" evidence="1">
    <location>
        <begin position="211"/>
        <end position="225"/>
    </location>
</feature>
<evidence type="ECO:0000256" key="1">
    <source>
        <dbReference type="SAM" id="MobiDB-lite"/>
    </source>
</evidence>
<comment type="caution">
    <text evidence="2">The sequence shown here is derived from an EMBL/GenBank/DDBJ whole genome shotgun (WGS) entry which is preliminary data.</text>
</comment>
<feature type="region of interest" description="Disordered" evidence="1">
    <location>
        <begin position="114"/>
        <end position="159"/>
    </location>
</feature>
<organism evidence="2 3">
    <name type="scientific">Polychaeton citri CBS 116435</name>
    <dbReference type="NCBI Taxonomy" id="1314669"/>
    <lineage>
        <taxon>Eukaryota</taxon>
        <taxon>Fungi</taxon>
        <taxon>Dikarya</taxon>
        <taxon>Ascomycota</taxon>
        <taxon>Pezizomycotina</taxon>
        <taxon>Dothideomycetes</taxon>
        <taxon>Dothideomycetidae</taxon>
        <taxon>Capnodiales</taxon>
        <taxon>Capnodiaceae</taxon>
        <taxon>Polychaeton</taxon>
    </lineage>
</organism>
<evidence type="ECO:0000313" key="3">
    <source>
        <dbReference type="Proteomes" id="UP000799441"/>
    </source>
</evidence>
<keyword evidence="3" id="KW-1185">Reference proteome</keyword>
<name>A0A9P4UQZ1_9PEZI</name>
<dbReference type="Proteomes" id="UP000799441">
    <property type="component" value="Unassembled WGS sequence"/>
</dbReference>
<feature type="compositionally biased region" description="Basic and acidic residues" evidence="1">
    <location>
        <begin position="144"/>
        <end position="159"/>
    </location>
</feature>
<reference evidence="2" key="1">
    <citation type="journal article" date="2020" name="Stud. Mycol.">
        <title>101 Dothideomycetes genomes: a test case for predicting lifestyles and emergence of pathogens.</title>
        <authorList>
            <person name="Haridas S."/>
            <person name="Albert R."/>
            <person name="Binder M."/>
            <person name="Bloem J."/>
            <person name="Labutti K."/>
            <person name="Salamov A."/>
            <person name="Andreopoulos B."/>
            <person name="Baker S."/>
            <person name="Barry K."/>
            <person name="Bills G."/>
            <person name="Bluhm B."/>
            <person name="Cannon C."/>
            <person name="Castanera R."/>
            <person name="Culley D."/>
            <person name="Daum C."/>
            <person name="Ezra D."/>
            <person name="Gonzalez J."/>
            <person name="Henrissat B."/>
            <person name="Kuo A."/>
            <person name="Liang C."/>
            <person name="Lipzen A."/>
            <person name="Lutzoni F."/>
            <person name="Magnuson J."/>
            <person name="Mondo S."/>
            <person name="Nolan M."/>
            <person name="Ohm R."/>
            <person name="Pangilinan J."/>
            <person name="Park H.-J."/>
            <person name="Ramirez L."/>
            <person name="Alfaro M."/>
            <person name="Sun H."/>
            <person name="Tritt A."/>
            <person name="Yoshinaga Y."/>
            <person name="Zwiers L.-H."/>
            <person name="Turgeon B."/>
            <person name="Goodwin S."/>
            <person name="Spatafora J."/>
            <person name="Crous P."/>
            <person name="Grigoriev I."/>
        </authorList>
    </citation>
    <scope>NUCLEOTIDE SEQUENCE</scope>
    <source>
        <strain evidence="2">CBS 116435</strain>
    </source>
</reference>
<evidence type="ECO:0000313" key="2">
    <source>
        <dbReference type="EMBL" id="KAF2725052.1"/>
    </source>
</evidence>
<feature type="compositionally biased region" description="Low complexity" evidence="1">
    <location>
        <begin position="178"/>
        <end position="199"/>
    </location>
</feature>
<accession>A0A9P4UQZ1</accession>
<sequence length="462" mass="51999">MLCQLCRQCRLANLGGEVQPTVLLHTARPEQVIPHLFLKPQQPDSELTSVPGWQLPAAIEPRASEDADQDWPSSGSIPHRTDSVLSNATFKSKFAFLSGKIRKDDSDMLSIMEDQPIAGPSRIETLPDDFEPKSNKPKSKWLVPKHESFPPAQEQHERSSLFTDSRLFQRFGSHESGVRSSSISSSNTTPSSYLTPSTSDASSRKSNLGVEELKGVDQSRSRFDSAPEVVTEDTMPRAAYMHPQRHASMWDYSTMGRIADTIWEPPLPNTEPLEPWSPLDKPTRKNNYHSFCEGAWLTRSFVKSGLSISQKPHGLTTLVPYWQCKKCQFSCIAPCDNKKVLPPQIYTSHHGIRYRWLFLAKSHMKSSDPTSKVEAYTYGCIFCTAEGRITSAYGTLDTLMEHIATQHGRQTMLPATREKTRCIFGRPANIAETWDVNILEQRQSAVYEPVLRSPIYQGIEIT</sequence>
<dbReference type="AlphaFoldDB" id="A0A9P4UQZ1"/>